<dbReference type="Pfam" id="PF07703">
    <property type="entry name" value="A2M_BRD"/>
    <property type="match status" value="1"/>
</dbReference>
<evidence type="ECO:0000259" key="16">
    <source>
        <dbReference type="SMART" id="SM01361"/>
    </source>
</evidence>
<keyword evidence="3" id="KW-0964">Secreted</keyword>
<feature type="chain" id="PRO_5002418552" description="TEP1-F" evidence="13">
    <location>
        <begin position="26"/>
        <end position="1625"/>
    </location>
</feature>
<dbReference type="Gene3D" id="2.60.120.1540">
    <property type="match status" value="1"/>
</dbReference>
<dbReference type="InterPro" id="IPR050473">
    <property type="entry name" value="A2M/Complement_sys"/>
</dbReference>
<evidence type="ECO:0000256" key="13">
    <source>
        <dbReference type="SAM" id="SignalP"/>
    </source>
</evidence>
<name>A0A0E4B7X8_9MYRI</name>
<evidence type="ECO:0000256" key="6">
    <source>
        <dbReference type="ARBA" id="ARBA00022900"/>
    </source>
</evidence>
<feature type="signal peptide" evidence="13">
    <location>
        <begin position="1"/>
        <end position="25"/>
    </location>
</feature>
<evidence type="ECO:0000256" key="2">
    <source>
        <dbReference type="ARBA" id="ARBA00010952"/>
    </source>
</evidence>
<dbReference type="InterPro" id="IPR019742">
    <property type="entry name" value="MacrogloblnA2_CS"/>
</dbReference>
<feature type="compositionally biased region" description="Low complexity" evidence="12">
    <location>
        <begin position="1541"/>
        <end position="1550"/>
    </location>
</feature>
<dbReference type="Pfam" id="PF17791">
    <property type="entry name" value="MG3"/>
    <property type="match status" value="1"/>
</dbReference>
<dbReference type="Pfam" id="PF17789">
    <property type="entry name" value="MG4"/>
    <property type="match status" value="1"/>
</dbReference>
<dbReference type="EMBL" id="LC009032">
    <property type="protein sequence ID" value="BAR45611.1"/>
    <property type="molecule type" value="mRNA"/>
</dbReference>
<feature type="compositionally biased region" description="Polar residues" evidence="12">
    <location>
        <begin position="1616"/>
        <end position="1625"/>
    </location>
</feature>
<dbReference type="SMART" id="SM01359">
    <property type="entry name" value="A2M_N_2"/>
    <property type="match status" value="1"/>
</dbReference>
<dbReference type="Gene3D" id="2.20.130.20">
    <property type="match status" value="1"/>
</dbReference>
<evidence type="ECO:0000256" key="9">
    <source>
        <dbReference type="ARBA" id="ARBA00057615"/>
    </source>
</evidence>
<proteinExistence type="evidence at transcript level"/>
<dbReference type="Gene3D" id="2.60.40.1940">
    <property type="match status" value="1"/>
</dbReference>
<dbReference type="FunFam" id="1.50.10.20:FF:000001">
    <property type="entry name" value="CD109 isoform 1"/>
    <property type="match status" value="1"/>
</dbReference>
<keyword evidence="5 13" id="KW-0732">Signal</keyword>
<dbReference type="Gene3D" id="2.60.40.690">
    <property type="entry name" value="Alpha-macroglobulin, receptor-binding domain"/>
    <property type="match status" value="1"/>
</dbReference>
<reference evidence="17" key="1">
    <citation type="journal article" date="2015" name="Dev. Comp. Immunol.">
        <title>Evolution of the complement system in protostomes revealed by de novo transcriptome analysis of six species of Arthropoda.</title>
        <authorList>
            <person name="Sekiguchi R."/>
            <person name="Nonaka M."/>
        </authorList>
    </citation>
    <scope>NUCLEOTIDE SEQUENCE</scope>
</reference>
<dbReference type="InterPro" id="IPR041555">
    <property type="entry name" value="MG3"/>
</dbReference>
<dbReference type="Gene3D" id="1.50.10.20">
    <property type="match status" value="1"/>
</dbReference>
<gene>
    <name evidence="17" type="primary">A2M</name>
</gene>
<dbReference type="InterPro" id="IPR041813">
    <property type="entry name" value="A2M_TED"/>
</dbReference>
<evidence type="ECO:0000256" key="4">
    <source>
        <dbReference type="ARBA" id="ARBA00022690"/>
    </source>
</evidence>
<dbReference type="InterPro" id="IPR002890">
    <property type="entry name" value="MG2"/>
</dbReference>
<sequence length="1625" mass="182609">MARGTRTDPKKFFLFLVCFVFCTRAAEEQDKRGFVLTAPKHLLAETVEHICLFFHNINYDGEIWLELLSENSTVISTSSQKIFKGKGECIEMFIPNLFIGNAKLSVRGIFPTEDGSDPYNIHQTKSVIIKHYNSLVFIQTDKPVYKPGEKIRFRILHVTMDLKPISDEIPSIWIEDPSGVRISQWLNEKPELGLIDLQMSLSTEPILGKWNIKASIGKLRKTQSFDVEEYVLPKFEVKISPPPFILANQLNAVWNVCAHYSYGKPVQGYAVIKAVLGSIEFPTKTVAQYEGKITGCHSIIGKIQQKLRSYGPFQIEIHAEVTELGTNATMTALAQSKIHLEALILDMSSYMPFYFKPGLPFHGKIKVTTPDHNSASNISVEISLETRTKRGISQIVASESFKSDDNGIISFITIPPVVSDTENVIIKAKILPVSSDSGPSDHDHSYFLPNHNFGPTSTISAPIWYSPSGSFLQIHRPADNLPCNGEYSFTVFYSELSQNIHLSYQVISRGNIIYQSSKLQILEENSLNFSNSWHLLPSRNKLSFNFFTIPIPLTPKMTPVSRLLVFYVRDDGEVVADSLKFEIEKCTENDVSLNFDTQRVIPATHTEISIKASPYSLCAVGIVDRAVHFLRANNQLTLTKIFNGLSAFDITKDSLPEQSKVKYCHQHFDSYPLHPFVDNSLIRVMEVESGYADAATAFDDTGVIIMSDLTFDTRPCVDVTGIMALARTFAMPISLEFQQPGPPGPQRQSREFSPPLFELPVITFRNKEKQIFEKKQKKSAVEIRNFFPETWLWELHKIGNSGQQKVPLKVPHSITHWVGNAFCISSYAGIGVALPAHLKAFQPFFMTYTLPYSVKRGETMKLLVSLSNYLQECLPIKATLQESKVFSIASETTFQKICLCKEETKTIQFLIRPKSIGKMNITVYAYTSTKNICDSNTPDPVSNEQARDAVTKSLLVEPEGFPKEDTWTSLICLNDSESNNDTEFEDVIKESVVLSISDTQVVPGSVRAYITVIGDTMGPSLQGLDHLVRLPVGCGEQNMVLFAPNIYVLHYLKNTNQLTTAMENKIISHLKTGYQRELTYRREDGSFSAFGKSDREGSIWLTAFVVKSFAQAREFIFIDDTIMDESISWITNKQMENGCYSFVGKVLHKDMKGGVSDSESSFAALTAYITIALLEAGIANDSKPIVNAFFCLKAEKEPDIYTLVLSTYASILAKDENYTSLLMKRLLGLGISKDNLLFWEKQSKKSLALNVEMSAYALLSLVSLGDQESILKAQKVFRWITQQRNSHGGFISTQDTVLALQALSEFAGKFQSNELEIEISVEAGKLNHVFEVNNENKLVQQIIKIPEVPTVVDFIALGKGCSILQTVLKYNVEHTEGSDAFNLDIRSENIGTTSAACKRHRLEICARYLLEDEFSNMIVIEIKMVSGFEPDKKSLAELLEKKDIKLKRWDTEGDQLNLYFDQLNAQEKCFSISITEKVEVKDTKPAIVTIYDYYQPELFVRKNYSIEGCNKETLAPFTDEELTELESLIVQGLDDFEKPSSKSSQTSTVSIPGENGKHPVEEIIPDPVYIPPLGTQEKEEFKSSKEQFKNFKSVEWELDFPDGIDGPPPHHHPTPNDLNNGENTT</sequence>
<dbReference type="GO" id="GO:0005615">
    <property type="term" value="C:extracellular space"/>
    <property type="evidence" value="ECO:0007669"/>
    <property type="project" value="InterPro"/>
</dbReference>
<keyword evidence="4" id="KW-0646">Protease inhibitor</keyword>
<evidence type="ECO:0000256" key="3">
    <source>
        <dbReference type="ARBA" id="ARBA00022525"/>
    </source>
</evidence>
<dbReference type="InterPro" id="IPR001599">
    <property type="entry name" value="Macroglobln_a2"/>
</dbReference>
<organism evidence="17">
    <name type="scientific">Scolopendra japonica</name>
    <dbReference type="NCBI Taxonomy" id="2609777"/>
    <lineage>
        <taxon>Eukaryota</taxon>
        <taxon>Metazoa</taxon>
        <taxon>Ecdysozoa</taxon>
        <taxon>Arthropoda</taxon>
        <taxon>Myriapoda</taxon>
        <taxon>Chilopoda</taxon>
        <taxon>Pleurostigmophora</taxon>
        <taxon>Scolopendromorpha</taxon>
        <taxon>Scolopendridae</taxon>
        <taxon>Scolopendra</taxon>
    </lineage>
</organism>
<dbReference type="InterPro" id="IPR036595">
    <property type="entry name" value="A-macroglobulin_rcpt-bd_sf"/>
</dbReference>
<dbReference type="FunFam" id="2.60.40.1930:FF:000001">
    <property type="entry name" value="CD109 isoform 3"/>
    <property type="match status" value="1"/>
</dbReference>
<comment type="subcellular location">
    <subcellularLocation>
        <location evidence="1">Secreted</location>
    </subcellularLocation>
</comment>
<evidence type="ECO:0000256" key="8">
    <source>
        <dbReference type="ARBA" id="ARBA00023180"/>
    </source>
</evidence>
<evidence type="ECO:0000259" key="14">
    <source>
        <dbReference type="SMART" id="SM01359"/>
    </source>
</evidence>
<dbReference type="Gene3D" id="2.60.40.1930">
    <property type="match status" value="2"/>
</dbReference>
<dbReference type="InterPro" id="IPR009048">
    <property type="entry name" value="A-macroglobulin_rcpt-bd"/>
</dbReference>
<keyword evidence="6" id="KW-0722">Serine protease inhibitor</keyword>
<feature type="region of interest" description="Disordered" evidence="12">
    <location>
        <begin position="1536"/>
        <end position="1565"/>
    </location>
</feature>
<comment type="similarity">
    <text evidence="2">Belongs to the protease inhibitor I39 (alpha-2-macroglobulin) family.</text>
</comment>
<dbReference type="SMART" id="SM01361">
    <property type="entry name" value="A2M_recep"/>
    <property type="match status" value="1"/>
</dbReference>
<dbReference type="PROSITE" id="PS00477">
    <property type="entry name" value="ALPHA_2_MACROGLOBULIN"/>
    <property type="match status" value="1"/>
</dbReference>
<evidence type="ECO:0000256" key="10">
    <source>
        <dbReference type="ARBA" id="ARBA00063781"/>
    </source>
</evidence>
<dbReference type="InterPro" id="IPR014756">
    <property type="entry name" value="Ig_E-set"/>
</dbReference>
<dbReference type="PANTHER" id="PTHR11412:SF171">
    <property type="entry name" value="PREGNANCY ZONE PROTEIN-LIKE PROTEIN"/>
    <property type="match status" value="1"/>
</dbReference>
<evidence type="ECO:0000256" key="7">
    <source>
        <dbReference type="ARBA" id="ARBA00023157"/>
    </source>
</evidence>
<dbReference type="InterPro" id="IPR011626">
    <property type="entry name" value="Alpha-macroglobulin_TED"/>
</dbReference>
<dbReference type="InterPro" id="IPR047565">
    <property type="entry name" value="Alpha-macroglob_thiol-ester_cl"/>
</dbReference>
<evidence type="ECO:0000259" key="15">
    <source>
        <dbReference type="SMART" id="SM01360"/>
    </source>
</evidence>
<feature type="domain" description="Alpha-macroglobulin receptor-binding" evidence="16">
    <location>
        <begin position="1415"/>
        <end position="1504"/>
    </location>
</feature>
<dbReference type="Pfam" id="PF07677">
    <property type="entry name" value="A2M_recep"/>
    <property type="match status" value="1"/>
</dbReference>
<dbReference type="Pfam" id="PF01835">
    <property type="entry name" value="MG2"/>
    <property type="match status" value="1"/>
</dbReference>
<evidence type="ECO:0000313" key="17">
    <source>
        <dbReference type="EMBL" id="BAR45611.1"/>
    </source>
</evidence>
<evidence type="ECO:0000256" key="1">
    <source>
        <dbReference type="ARBA" id="ARBA00004613"/>
    </source>
</evidence>
<comment type="subunit">
    <text evidence="10">Heterodimer of a TEP1-N chain and an TEP1-C chain non-covalently linked. Forms a complex composed of TEP1-N and TEP1-C heterodimer, LRIM1 and APL1C; the interaction stabilizes TEP1-N and TEP1-C heterodimer, prevents its binding to tissues while circulating in the hemolymph and protects the thioester bond from hydrolysis. Mature TEP1 and to a lesser extent full-length TEP1 interact with SPCLIP1; the interaction is induced by microbial infection.</text>
</comment>
<feature type="domain" description="Alpha-2-macroglobulin" evidence="15">
    <location>
        <begin position="790"/>
        <end position="880"/>
    </location>
</feature>
<dbReference type="SMART" id="SM01419">
    <property type="entry name" value="Thiol-ester_cl"/>
    <property type="match status" value="1"/>
</dbReference>
<dbReference type="InterPro" id="IPR011625">
    <property type="entry name" value="A2M_N_BRD"/>
</dbReference>
<dbReference type="GO" id="GO:0004867">
    <property type="term" value="F:serine-type endopeptidase inhibitor activity"/>
    <property type="evidence" value="ECO:0007669"/>
    <property type="project" value="UniProtKB-KW"/>
</dbReference>
<evidence type="ECO:0000256" key="11">
    <source>
        <dbReference type="ARBA" id="ARBA00078071"/>
    </source>
</evidence>
<dbReference type="SUPFAM" id="SSF49410">
    <property type="entry name" value="Alpha-macroglobulin receptor domain"/>
    <property type="match status" value="1"/>
</dbReference>
<dbReference type="Gene3D" id="6.20.50.160">
    <property type="match status" value="1"/>
</dbReference>
<feature type="region of interest" description="Disordered" evidence="12">
    <location>
        <begin position="1598"/>
        <end position="1625"/>
    </location>
</feature>
<dbReference type="CDD" id="cd02897">
    <property type="entry name" value="A2M_2"/>
    <property type="match status" value="1"/>
</dbReference>
<dbReference type="Pfam" id="PF00207">
    <property type="entry name" value="A2M"/>
    <property type="match status" value="1"/>
</dbReference>
<dbReference type="PANTHER" id="PTHR11412">
    <property type="entry name" value="MACROGLOBULIN / COMPLEMENT"/>
    <property type="match status" value="1"/>
</dbReference>
<dbReference type="Pfam" id="PF07678">
    <property type="entry name" value="TED_complement"/>
    <property type="match status" value="1"/>
</dbReference>
<accession>A0A0E4B7X8</accession>
<dbReference type="SUPFAM" id="SSF48239">
    <property type="entry name" value="Terpenoid cyclases/Protein prenyltransferases"/>
    <property type="match status" value="1"/>
</dbReference>
<dbReference type="Gene3D" id="2.60.40.10">
    <property type="entry name" value="Immunoglobulins"/>
    <property type="match status" value="2"/>
</dbReference>
<dbReference type="SUPFAM" id="SSF81296">
    <property type="entry name" value="E set domains"/>
    <property type="match status" value="1"/>
</dbReference>
<keyword evidence="7" id="KW-1015">Disulfide bond</keyword>
<evidence type="ECO:0000256" key="12">
    <source>
        <dbReference type="SAM" id="MobiDB-lite"/>
    </source>
</evidence>
<keyword evidence="8" id="KW-0325">Glycoprotein</keyword>
<feature type="domain" description="Alpha-2-macroglobulin bait region" evidence="14">
    <location>
        <begin position="472"/>
        <end position="630"/>
    </location>
</feature>
<dbReference type="InterPro" id="IPR040839">
    <property type="entry name" value="MG4"/>
</dbReference>
<dbReference type="InterPro" id="IPR008930">
    <property type="entry name" value="Terpenoid_cyclase/PrenylTrfase"/>
</dbReference>
<protein>
    <recommendedName>
        <fullName evidence="11">TEP1-F</fullName>
    </recommendedName>
</protein>
<dbReference type="InterPro" id="IPR013783">
    <property type="entry name" value="Ig-like_fold"/>
</dbReference>
<dbReference type="SMART" id="SM01360">
    <property type="entry name" value="A2M"/>
    <property type="match status" value="1"/>
</dbReference>
<comment type="function">
    <text evidence="9">Binds covalently through a thioester bond to the pathogen surface resulting in pathogen clearance.</text>
</comment>
<evidence type="ECO:0000256" key="5">
    <source>
        <dbReference type="ARBA" id="ARBA00022729"/>
    </source>
</evidence>